<dbReference type="GO" id="GO:0005829">
    <property type="term" value="C:cytosol"/>
    <property type="evidence" value="ECO:0007669"/>
    <property type="project" value="TreeGrafter"/>
</dbReference>
<dbReference type="SUPFAM" id="SSF55781">
    <property type="entry name" value="GAF domain-like"/>
    <property type="match status" value="1"/>
</dbReference>
<dbReference type="InterPro" id="IPR029016">
    <property type="entry name" value="GAF-like_dom_sf"/>
</dbReference>
<name>A0AAW0EZV6_9TRYP</name>
<accession>A0AAW0EZV6</accession>
<protein>
    <submittedName>
        <fullName evidence="3">GAF domain/TIP41-like family</fullName>
    </submittedName>
</protein>
<dbReference type="InterPro" id="IPR000614">
    <property type="entry name" value="FRMsr_CS"/>
</dbReference>
<dbReference type="PROSITE" id="PS01320">
    <property type="entry name" value="UPF0067"/>
    <property type="match status" value="1"/>
</dbReference>
<dbReference type="InterPro" id="IPR051330">
    <property type="entry name" value="Phosphatase_reg/MetRdx"/>
</dbReference>
<organism evidence="3 4">
    <name type="scientific">Novymonas esmeraldas</name>
    <dbReference type="NCBI Taxonomy" id="1808958"/>
    <lineage>
        <taxon>Eukaryota</taxon>
        <taxon>Discoba</taxon>
        <taxon>Euglenozoa</taxon>
        <taxon>Kinetoplastea</taxon>
        <taxon>Metakinetoplastina</taxon>
        <taxon>Trypanosomatida</taxon>
        <taxon>Trypanosomatidae</taxon>
        <taxon>Novymonas</taxon>
    </lineage>
</organism>
<dbReference type="FunFam" id="3.30.450.40:FF:000051">
    <property type="entry name" value="ABC1 family protein C21C3.03"/>
    <property type="match status" value="1"/>
</dbReference>
<evidence type="ECO:0000313" key="3">
    <source>
        <dbReference type="EMBL" id="KAK7198590.1"/>
    </source>
</evidence>
<dbReference type="PANTHER" id="PTHR21021:SF15">
    <property type="entry name" value="FREE METHIONINE-R-SULFOXIDE REDUCTASE"/>
    <property type="match status" value="1"/>
</dbReference>
<dbReference type="SMART" id="SM00065">
    <property type="entry name" value="GAF"/>
    <property type="match status" value="1"/>
</dbReference>
<gene>
    <name evidence="3" type="ORF">NESM_000822000</name>
</gene>
<dbReference type="Pfam" id="PF01590">
    <property type="entry name" value="GAF"/>
    <property type="match status" value="1"/>
</dbReference>
<dbReference type="GO" id="GO:0031929">
    <property type="term" value="P:TOR signaling"/>
    <property type="evidence" value="ECO:0007669"/>
    <property type="project" value="TreeGrafter"/>
</dbReference>
<evidence type="ECO:0000259" key="2">
    <source>
        <dbReference type="SMART" id="SM00065"/>
    </source>
</evidence>
<dbReference type="Proteomes" id="UP001430356">
    <property type="component" value="Unassembled WGS sequence"/>
</dbReference>
<sequence>MVLESAPAPVFATKAELYDWLERQVDALVSGMSKRFTPQANLIIGLSNVAALCFYELNRYCNPGAALEHLKVNWFGFYMFQAPGLLALGPFQGRPACTEIRAGRGVCGTVAEGGESLVVPDVHEFPGHIACDSASESEVVVPILLENGSVVAVIDVDSTERGHFTQEDAKGLERVAAVLVQHLEFPMARALAVNPALGLPGYSALAGGERALEVDDATATTDATTATATAVATSTRATTTTTVTVIPHFRVELKEPDVASERVGGWLFTRSKLDRIMTQEEIEAMQESLRITALPEIAFRCNTLSVGPEAQQAQPWLHFSVESLLRSAAQYYETDEFKTVVSPQLHIPVSAGWESFSFDKYDPGVDWAWRNNFYGIAPERVRLVARPADDASAPGINWDLLRDTTLPILFYGELDMMEDDLHDHGMVTSSIKYRVMSAAFFLLFRHVVRVDSHAVWMREVRIFHEFGRTRAPSAVPHVVLLEQLRRVCIAEPVDGVEWKSMSPDAVSAKSAVLLAREWMLEPVSP</sequence>
<reference evidence="3 4" key="1">
    <citation type="journal article" date="2021" name="MBio">
        <title>A New Model Trypanosomatid, Novymonas esmeraldas: Genomic Perception of Its 'Candidatus Pandoraea novymonadis' Endosymbiont.</title>
        <authorList>
            <person name="Zakharova A."/>
            <person name="Saura A."/>
            <person name="Butenko A."/>
            <person name="Podesvova L."/>
            <person name="Warmusova S."/>
            <person name="Kostygov A.Y."/>
            <person name="Nenarokova A."/>
            <person name="Lukes J."/>
            <person name="Opperdoes F.R."/>
            <person name="Yurchenko V."/>
        </authorList>
    </citation>
    <scope>NUCLEOTIDE SEQUENCE [LARGE SCALE GENOMIC DNA]</scope>
    <source>
        <strain evidence="3 4">E262AT.01</strain>
    </source>
</reference>
<dbReference type="EMBL" id="JAECZO010000160">
    <property type="protein sequence ID" value="KAK7198590.1"/>
    <property type="molecule type" value="Genomic_DNA"/>
</dbReference>
<evidence type="ECO:0000313" key="4">
    <source>
        <dbReference type="Proteomes" id="UP001430356"/>
    </source>
</evidence>
<dbReference type="PANTHER" id="PTHR21021">
    <property type="entry name" value="GAF/PUTATIVE CYTOSKELETAL PROTEIN"/>
    <property type="match status" value="1"/>
</dbReference>
<evidence type="ECO:0000256" key="1">
    <source>
        <dbReference type="ARBA" id="ARBA00038454"/>
    </source>
</evidence>
<dbReference type="InterPro" id="IPR007303">
    <property type="entry name" value="TIP41-like"/>
</dbReference>
<comment type="similarity">
    <text evidence="1">Belongs to the free Met sulfoxide reductase family.</text>
</comment>
<feature type="domain" description="GAF" evidence="2">
    <location>
        <begin position="45"/>
        <end position="193"/>
    </location>
</feature>
<keyword evidence="4" id="KW-1185">Reference proteome</keyword>
<proteinExistence type="inferred from homology"/>
<comment type="caution">
    <text evidence="3">The sequence shown here is derived from an EMBL/GenBank/DDBJ whole genome shotgun (WGS) entry which is preliminary data.</text>
</comment>
<dbReference type="Pfam" id="PF04176">
    <property type="entry name" value="TIP41"/>
    <property type="match status" value="1"/>
</dbReference>
<dbReference type="InterPro" id="IPR003018">
    <property type="entry name" value="GAF"/>
</dbReference>
<dbReference type="Gene3D" id="3.30.450.40">
    <property type="match status" value="1"/>
</dbReference>
<dbReference type="AlphaFoldDB" id="A0AAW0EZV6"/>